<reference evidence="1 2" key="2">
    <citation type="journal article" date="1996" name="DNA Res.">
        <title>Sequence analysis of the genome of the unicellular cyanobacterium Synechocystis sp. strain PCC6803. II. Sequence determination of the entire genome and assignment of potential protein-coding regions.</title>
        <authorList>
            <person name="Kaneko T."/>
            <person name="Sato S."/>
            <person name="Kotani H."/>
            <person name="Tanaka A."/>
            <person name="Asamizu E."/>
            <person name="Nakamura Y."/>
            <person name="Miyajima N."/>
            <person name="Hirosawa M."/>
            <person name="Sugiura M."/>
            <person name="Sasamoto S."/>
            <person name="Kimura T."/>
            <person name="Hosouchi T."/>
            <person name="Matsuno A."/>
            <person name="Muraki A."/>
            <person name="Nakazaki N."/>
            <person name="Naruo K."/>
            <person name="Okumura S."/>
            <person name="Shimpo S."/>
            <person name="Takeuchi C."/>
            <person name="Wada T."/>
            <person name="Watanabe A."/>
            <person name="Yamada M."/>
            <person name="Yasuda M."/>
            <person name="Tabata S."/>
        </authorList>
    </citation>
    <scope>NUCLEOTIDE SEQUENCE [LARGE SCALE GENOMIC DNA]</scope>
    <source>
        <strain evidence="2">ATCC 27184 / PCC 6803 / Kazusa</strain>
    </source>
</reference>
<reference evidence="1 2" key="1">
    <citation type="journal article" date="1995" name="DNA Res.">
        <title>Sequence analysis of the genome of the unicellular cyanobacterium Synechocystis sp. strain PCC6803. I. Sequence features in the 1 Mb region from map positions 64% to 92% of the genome.</title>
        <authorList>
            <person name="Kaneko T."/>
            <person name="Tanaka A."/>
            <person name="Sato S."/>
            <person name="Kotani H."/>
            <person name="Sazuka T."/>
            <person name="Miyajima N."/>
            <person name="Sugiura M."/>
            <person name="Tabata S."/>
        </authorList>
    </citation>
    <scope>NUCLEOTIDE SEQUENCE [LARGE SCALE GENOMIC DNA]</scope>
    <source>
        <strain evidence="2">ATCC 27184 / PCC 6803 / Kazusa</strain>
    </source>
</reference>
<evidence type="ECO:0000313" key="1">
    <source>
        <dbReference type="EMBL" id="BAA16827.1"/>
    </source>
</evidence>
<dbReference type="InParanoid" id="P72812"/>
<proteinExistence type="predicted"/>
<gene>
    <name evidence="1" type="ordered locus">sll1658</name>
</gene>
<organism evidence="1 2">
    <name type="scientific">Synechocystis sp. (strain ATCC 27184 / PCC 6803 / Kazusa)</name>
    <dbReference type="NCBI Taxonomy" id="1111708"/>
    <lineage>
        <taxon>Bacteria</taxon>
        <taxon>Bacillati</taxon>
        <taxon>Cyanobacteriota</taxon>
        <taxon>Cyanophyceae</taxon>
        <taxon>Synechococcales</taxon>
        <taxon>Merismopediaceae</taxon>
        <taxon>Synechocystis</taxon>
    </lineage>
</organism>
<dbReference type="KEGG" id="syn:sll1658"/>
<dbReference type="SUPFAM" id="SSF54593">
    <property type="entry name" value="Glyoxalase/Bleomycin resistance protein/Dihydroxybiphenyl dioxygenase"/>
    <property type="match status" value="1"/>
</dbReference>
<dbReference type="PIR" id="S74676">
    <property type="entry name" value="S74676"/>
</dbReference>
<accession>P72812</accession>
<dbReference type="InterPro" id="IPR029068">
    <property type="entry name" value="Glyas_Bleomycin-R_OHBP_Dase"/>
</dbReference>
<evidence type="ECO:0000313" key="2">
    <source>
        <dbReference type="Proteomes" id="UP000001425"/>
    </source>
</evidence>
<dbReference type="EnsemblBacteria" id="BAA16827">
    <property type="protein sequence ID" value="BAA16827"/>
    <property type="gene ID" value="BAA16827"/>
</dbReference>
<keyword evidence="2" id="KW-1185">Reference proteome</keyword>
<dbReference type="eggNOG" id="COG0346">
    <property type="taxonomic scope" value="Bacteria"/>
</dbReference>
<name>P72812_SYNY3</name>
<dbReference type="STRING" id="1148.gene:10497685"/>
<protein>
    <submittedName>
        <fullName evidence="1">Sll1658 protein</fullName>
    </submittedName>
</protein>
<dbReference type="Gene3D" id="3.10.180.10">
    <property type="entry name" value="2,3-Dihydroxybiphenyl 1,2-Dioxygenase, domain 1"/>
    <property type="match status" value="1"/>
</dbReference>
<dbReference type="Proteomes" id="UP000001425">
    <property type="component" value="Chromosome"/>
</dbReference>
<dbReference type="AlphaFoldDB" id="P72812"/>
<dbReference type="EMBL" id="BA000022">
    <property type="protein sequence ID" value="BAA16827.1"/>
    <property type="molecule type" value="Genomic_DNA"/>
</dbReference>
<dbReference type="IntAct" id="P72812">
    <property type="interactions" value="3"/>
</dbReference>
<sequence>MALGWGQTALPRPFSEEATRSKLTVLLKLAMGHSAMVFCKKAFLTIGAVNFAEVVAFYQSLLEQEPQPYSPGRYGEFQLPGMVLAIFSPHPDHAQEFSCSDRSGFSLCLEVADLPTAIASIGKFHLPIAENNITYASHGREIYLYDPAGNRLILHENC</sequence>
<dbReference type="PaxDb" id="1148-1651901"/>